<dbReference type="SMART" id="SM00325">
    <property type="entry name" value="RhoGEF"/>
    <property type="match status" value="1"/>
</dbReference>
<feature type="domain" description="PH" evidence="4">
    <location>
        <begin position="603"/>
        <end position="742"/>
    </location>
</feature>
<feature type="region of interest" description="Disordered" evidence="3">
    <location>
        <begin position="71"/>
        <end position="91"/>
    </location>
</feature>
<dbReference type="PROSITE" id="PS50219">
    <property type="entry name" value="CNH"/>
    <property type="match status" value="1"/>
</dbReference>
<dbReference type="InterPro" id="IPR035899">
    <property type="entry name" value="DBL_dom_sf"/>
</dbReference>
<protein>
    <recommendedName>
        <fullName evidence="9">CNH-domain-containing protein</fullName>
    </recommendedName>
</protein>
<accession>A0A1X0RV17</accession>
<dbReference type="Gene3D" id="2.30.29.30">
    <property type="entry name" value="Pleckstrin-homology domain (PH domain)/Phosphotyrosine-binding domain (PTB)"/>
    <property type="match status" value="1"/>
</dbReference>
<dbReference type="Pfam" id="PF15405">
    <property type="entry name" value="PH_5"/>
    <property type="match status" value="1"/>
</dbReference>
<dbReference type="Gene3D" id="1.20.900.10">
    <property type="entry name" value="Dbl homology (DH) domain"/>
    <property type="match status" value="1"/>
</dbReference>
<proteinExistence type="predicted"/>
<dbReference type="SMART" id="SM00049">
    <property type="entry name" value="DEP"/>
    <property type="match status" value="1"/>
</dbReference>
<dbReference type="SUPFAM" id="SSF50729">
    <property type="entry name" value="PH domain-like"/>
    <property type="match status" value="1"/>
</dbReference>
<dbReference type="InterPro" id="IPR041675">
    <property type="entry name" value="PH_5"/>
</dbReference>
<evidence type="ECO:0000256" key="2">
    <source>
        <dbReference type="ARBA" id="ARBA00022658"/>
    </source>
</evidence>
<dbReference type="Pfam" id="PF00621">
    <property type="entry name" value="RhoGEF"/>
    <property type="match status" value="1"/>
</dbReference>
<feature type="domain" description="CNH" evidence="6">
    <location>
        <begin position="764"/>
        <end position="1098"/>
    </location>
</feature>
<dbReference type="AlphaFoldDB" id="A0A1X0RV17"/>
<evidence type="ECO:0000313" key="8">
    <source>
        <dbReference type="Proteomes" id="UP000242381"/>
    </source>
</evidence>
<dbReference type="InterPro" id="IPR001180">
    <property type="entry name" value="CNH_dom"/>
</dbReference>
<dbReference type="InterPro" id="IPR011993">
    <property type="entry name" value="PH-like_dom_sf"/>
</dbReference>
<dbReference type="OMA" id="CFRQKII"/>
<keyword evidence="2" id="KW-0344">Guanine-nucleotide releasing factor</keyword>
<dbReference type="PROSITE" id="PS50003">
    <property type="entry name" value="PH_DOMAIN"/>
    <property type="match status" value="1"/>
</dbReference>
<evidence type="ECO:0000256" key="1">
    <source>
        <dbReference type="ARBA" id="ARBA00022553"/>
    </source>
</evidence>
<keyword evidence="1" id="KW-0597">Phosphoprotein</keyword>
<dbReference type="PANTHER" id="PTHR46572">
    <property type="entry name" value="RHO1 GDP-GTP EXCHANGE PROTEIN 1-RELATED"/>
    <property type="match status" value="1"/>
</dbReference>
<dbReference type="GO" id="GO:0035556">
    <property type="term" value="P:intracellular signal transduction"/>
    <property type="evidence" value="ECO:0007669"/>
    <property type="project" value="InterPro"/>
</dbReference>
<dbReference type="SUPFAM" id="SSF48065">
    <property type="entry name" value="DBL homology domain (DH-domain)"/>
    <property type="match status" value="1"/>
</dbReference>
<evidence type="ECO:0000259" key="6">
    <source>
        <dbReference type="PROSITE" id="PS50219"/>
    </source>
</evidence>
<feature type="domain" description="DH" evidence="5">
    <location>
        <begin position="378"/>
        <end position="565"/>
    </location>
</feature>
<dbReference type="InterPro" id="IPR036390">
    <property type="entry name" value="WH_DNA-bd_sf"/>
</dbReference>
<dbReference type="EMBL" id="KV921404">
    <property type="protein sequence ID" value="ORE15912.1"/>
    <property type="molecule type" value="Genomic_DNA"/>
</dbReference>
<sequence length="1121" mass="128977">MVHTPIQHTYMTEYKQINMTPAEAIRNQYYLSQQGQLSSNQNVPDKIQLPRQEPQMTLYEPQSDQEPKIVLEHNNNNNNNNSASEFQKSSDHIIRRNSSKLLLKLSKSTAPMRAKLSTLSPSKSQLDQLWASSSSTLTRPIRKSAESVYNLSLYRRNRSYSKNERSQSFSFEQKVPNTISCAYPALLSNIAEAFKESIIVGTRVKDNIIYHDVFDGKDAVDKLCSILRTSDRELAILIGRALNHQKYFHDVNYEHKLRDSDKELYQFKELNGIPTPTKRKITNRKATKDERRNAGLPNGVFTLWTRCYSPTCSIDNICYSTSCPTNNRKGSSPIRDSKIKVERSISQNSLNVEKREDRLWQYAVPKSVLNNLSLKERNRQENIFELIYTEQDFVNDLAYVEESWIFALKNSDCIQKDRRDQFIKDLFWNISQVRKTNQLLVQELSLYQSTHQVVDHIGHILLKHVKSFEPFVTYGAHQFISRHIFETEKSSNPAFAKFVENVEKLPESRKLELNGYLAKPTTRLGRYNLLLKEILKRTPEDNPDTAALPKVMEIISNFLSRVNEEVGKTENRFCLQLLHEKLSDTTKNYPYKDELNLLAEGRRIILKGTLKRKVLNHTSEAADIHIYILDHCLLIMKSKYFDHTEKYKLYKKPIPLALLTISLPEPNKRSSSIIPYTIGSSTDAIFLLPSYSTSSTGSNSHKTRFPLNFTHLGRHGSGTLTLYASTLASQRKWLDTIENHKRMIMEQTKAFNIENISHQFFNTFFKVNCAAAYNHFLFIGCDHGMYVKHLDNNEDDEHEGIKRVLHLNKVSQIDILNDLKIMLILADKTLYFCCLDTLIDGERLLTTIRLEQQKEANTTSNDVECSGNSQRLRKISSSVSFFKVGKVFDKTTSADKPVERTLICYVKYNAMTSTIRVLEPRSNTQDMKKKKISKGTGVFMRTSAADSLCLFKDLYIPGEATSIQFFKSVVCVGSAKGFQMVDIASAGVQSVLDPNDQSHQFIKQRETLRPLAMFKHPNGSILLCYNEIAFCIDRKGRRIKSDWMIEWEGHPHSFSFHHPFILAFDSSFIEIRHVDTGKLVQVIPGINIRCLQPNNTTETTIYCVREDEHRTGTEIIFGLRK</sequence>
<dbReference type="InterPro" id="IPR052233">
    <property type="entry name" value="Rho-type_GEFs"/>
</dbReference>
<dbReference type="SMART" id="SM00233">
    <property type="entry name" value="PH"/>
    <property type="match status" value="1"/>
</dbReference>
<dbReference type="PROSITE" id="PS50010">
    <property type="entry name" value="DH_2"/>
    <property type="match status" value="1"/>
</dbReference>
<dbReference type="CDD" id="cd00160">
    <property type="entry name" value="RhoGEF"/>
    <property type="match status" value="1"/>
</dbReference>
<organism evidence="7 8">
    <name type="scientific">Rhizopus microsporus</name>
    <dbReference type="NCBI Taxonomy" id="58291"/>
    <lineage>
        <taxon>Eukaryota</taxon>
        <taxon>Fungi</taxon>
        <taxon>Fungi incertae sedis</taxon>
        <taxon>Mucoromycota</taxon>
        <taxon>Mucoromycotina</taxon>
        <taxon>Mucoromycetes</taxon>
        <taxon>Mucorales</taxon>
        <taxon>Mucorineae</taxon>
        <taxon>Rhizopodaceae</taxon>
        <taxon>Rhizopus</taxon>
    </lineage>
</organism>
<dbReference type="GO" id="GO:0005085">
    <property type="term" value="F:guanyl-nucleotide exchange factor activity"/>
    <property type="evidence" value="ECO:0007669"/>
    <property type="project" value="UniProtKB-KW"/>
</dbReference>
<dbReference type="Pfam" id="PF00610">
    <property type="entry name" value="DEP"/>
    <property type="match status" value="1"/>
</dbReference>
<dbReference type="Pfam" id="PF00780">
    <property type="entry name" value="CNH"/>
    <property type="match status" value="1"/>
</dbReference>
<gene>
    <name evidence="7" type="ORF">BCV71DRAFT_25594</name>
</gene>
<evidence type="ECO:0000259" key="4">
    <source>
        <dbReference type="PROSITE" id="PS50003"/>
    </source>
</evidence>
<reference evidence="7 8" key="1">
    <citation type="journal article" date="2016" name="Proc. Natl. Acad. Sci. U.S.A.">
        <title>Lipid metabolic changes in an early divergent fungus govern the establishment of a mutualistic symbiosis with endobacteria.</title>
        <authorList>
            <person name="Lastovetsky O.A."/>
            <person name="Gaspar M.L."/>
            <person name="Mondo S.J."/>
            <person name="LaButti K.M."/>
            <person name="Sandor L."/>
            <person name="Grigoriev I.V."/>
            <person name="Henry S.A."/>
            <person name="Pawlowska T.E."/>
        </authorList>
    </citation>
    <scope>NUCLEOTIDE SEQUENCE [LARGE SCALE GENOMIC DNA]</scope>
    <source>
        <strain evidence="7 8">ATCC 11559</strain>
    </source>
</reference>
<dbReference type="InterPro" id="IPR036388">
    <property type="entry name" value="WH-like_DNA-bd_sf"/>
</dbReference>
<dbReference type="SMART" id="SM00036">
    <property type="entry name" value="CNH"/>
    <property type="match status" value="1"/>
</dbReference>
<name>A0A1X0RV17_RHIZD</name>
<evidence type="ECO:0000256" key="3">
    <source>
        <dbReference type="SAM" id="MobiDB-lite"/>
    </source>
</evidence>
<dbReference type="PANTHER" id="PTHR46572:SF2">
    <property type="entry name" value="RHO1 GDP-GTP EXCHANGE PROTEIN 1-RELATED"/>
    <property type="match status" value="1"/>
</dbReference>
<dbReference type="Proteomes" id="UP000242381">
    <property type="component" value="Unassembled WGS sequence"/>
</dbReference>
<dbReference type="Gene3D" id="1.10.10.10">
    <property type="entry name" value="Winged helix-like DNA-binding domain superfamily/Winged helix DNA-binding domain"/>
    <property type="match status" value="1"/>
</dbReference>
<dbReference type="SUPFAM" id="SSF46785">
    <property type="entry name" value="Winged helix' DNA-binding domain"/>
    <property type="match status" value="1"/>
</dbReference>
<evidence type="ECO:0008006" key="9">
    <source>
        <dbReference type="Google" id="ProtNLM"/>
    </source>
</evidence>
<dbReference type="InterPro" id="IPR000591">
    <property type="entry name" value="DEP_dom"/>
</dbReference>
<evidence type="ECO:0000259" key="5">
    <source>
        <dbReference type="PROSITE" id="PS50010"/>
    </source>
</evidence>
<dbReference type="InterPro" id="IPR001849">
    <property type="entry name" value="PH_domain"/>
</dbReference>
<dbReference type="InterPro" id="IPR000219">
    <property type="entry name" value="DH_dom"/>
</dbReference>
<evidence type="ECO:0000313" key="7">
    <source>
        <dbReference type="EMBL" id="ORE15912.1"/>
    </source>
</evidence>
<dbReference type="VEuPathDB" id="FungiDB:BCV72DRAFT_305068"/>